<organism evidence="7">
    <name type="scientific">Eremomyces bilateralis CBS 781.70</name>
    <dbReference type="NCBI Taxonomy" id="1392243"/>
    <lineage>
        <taxon>Eukaryota</taxon>
        <taxon>Fungi</taxon>
        <taxon>Dikarya</taxon>
        <taxon>Ascomycota</taxon>
        <taxon>Pezizomycotina</taxon>
        <taxon>Dothideomycetes</taxon>
        <taxon>Dothideomycetes incertae sedis</taxon>
        <taxon>Eremomycetales</taxon>
        <taxon>Eremomycetaceae</taxon>
        <taxon>Eremomyces</taxon>
    </lineage>
</organism>
<dbReference type="Pfam" id="PF01753">
    <property type="entry name" value="zf-MYND"/>
    <property type="match status" value="1"/>
</dbReference>
<evidence type="ECO:0000259" key="6">
    <source>
        <dbReference type="PROSITE" id="PS50865"/>
    </source>
</evidence>
<protein>
    <recommendedName>
        <fullName evidence="6">MYND-type domain-containing protein</fullName>
    </recommendedName>
</protein>
<evidence type="ECO:0000256" key="5">
    <source>
        <dbReference type="SAM" id="MobiDB-lite"/>
    </source>
</evidence>
<feature type="domain" description="MYND-type" evidence="6">
    <location>
        <begin position="27"/>
        <end position="70"/>
    </location>
</feature>
<reference evidence="9" key="3">
    <citation type="submission" date="2025-04" db="UniProtKB">
        <authorList>
            <consortium name="RefSeq"/>
        </authorList>
    </citation>
    <scope>IDENTIFICATION</scope>
    <source>
        <strain evidence="9">CBS 781.70</strain>
    </source>
</reference>
<evidence type="ECO:0000313" key="8">
    <source>
        <dbReference type="Proteomes" id="UP000504638"/>
    </source>
</evidence>
<name>A0A6G1FVP9_9PEZI</name>
<dbReference type="GO" id="GO:0005634">
    <property type="term" value="C:nucleus"/>
    <property type="evidence" value="ECO:0007669"/>
    <property type="project" value="TreeGrafter"/>
</dbReference>
<dbReference type="GeneID" id="54420622"/>
<feature type="compositionally biased region" description="Low complexity" evidence="5">
    <location>
        <begin position="1"/>
        <end position="16"/>
    </location>
</feature>
<dbReference type="PANTHER" id="PTHR10237:SF14">
    <property type="entry name" value="MYND-TYPE DOMAIN-CONTAINING PROTEIN"/>
    <property type="match status" value="1"/>
</dbReference>
<dbReference type="EMBL" id="ML975170">
    <property type="protein sequence ID" value="KAF1809741.1"/>
    <property type="molecule type" value="Genomic_DNA"/>
</dbReference>
<accession>A0A6G1FVP9</accession>
<dbReference type="GO" id="GO:0000981">
    <property type="term" value="F:DNA-binding transcription factor activity, RNA polymerase II-specific"/>
    <property type="evidence" value="ECO:0007669"/>
    <property type="project" value="TreeGrafter"/>
</dbReference>
<dbReference type="Gene3D" id="6.10.140.2220">
    <property type="match status" value="1"/>
</dbReference>
<dbReference type="RefSeq" id="XP_033531372.1">
    <property type="nucleotide sequence ID" value="XM_033680052.1"/>
</dbReference>
<evidence type="ECO:0000313" key="9">
    <source>
        <dbReference type="RefSeq" id="XP_033531372.1"/>
    </source>
</evidence>
<dbReference type="SUPFAM" id="SSF144232">
    <property type="entry name" value="HIT/MYND zinc finger-like"/>
    <property type="match status" value="1"/>
</dbReference>
<reference evidence="9" key="2">
    <citation type="submission" date="2020-04" db="EMBL/GenBank/DDBJ databases">
        <authorList>
            <consortium name="NCBI Genome Project"/>
        </authorList>
    </citation>
    <scope>NUCLEOTIDE SEQUENCE</scope>
    <source>
        <strain evidence="9">CBS 781.70</strain>
    </source>
</reference>
<feature type="compositionally biased region" description="Basic and acidic residues" evidence="5">
    <location>
        <begin position="20"/>
        <end position="34"/>
    </location>
</feature>
<keyword evidence="8" id="KW-1185">Reference proteome</keyword>
<evidence type="ECO:0000313" key="7">
    <source>
        <dbReference type="EMBL" id="KAF1809741.1"/>
    </source>
</evidence>
<gene>
    <name evidence="7 9" type="ORF">P152DRAFT_461129</name>
</gene>
<dbReference type="PROSITE" id="PS01360">
    <property type="entry name" value="ZF_MYND_1"/>
    <property type="match status" value="1"/>
</dbReference>
<keyword evidence="1" id="KW-0479">Metal-binding</keyword>
<dbReference type="PROSITE" id="PS50865">
    <property type="entry name" value="ZF_MYND_2"/>
    <property type="match status" value="1"/>
</dbReference>
<keyword evidence="3" id="KW-0862">Zinc</keyword>
<proteinExistence type="predicted"/>
<dbReference type="PANTHER" id="PTHR10237">
    <property type="entry name" value="DEFORMED EPIDERMAL AUTOREGULATORY FACTOR 1 HOMOLOG SUPPRESSIN"/>
    <property type="match status" value="1"/>
</dbReference>
<evidence type="ECO:0000256" key="4">
    <source>
        <dbReference type="PROSITE-ProRule" id="PRU00134"/>
    </source>
</evidence>
<dbReference type="OrthoDB" id="432970at2759"/>
<evidence type="ECO:0000256" key="1">
    <source>
        <dbReference type="ARBA" id="ARBA00022723"/>
    </source>
</evidence>
<feature type="region of interest" description="Disordered" evidence="5">
    <location>
        <begin position="65"/>
        <end position="88"/>
    </location>
</feature>
<dbReference type="Proteomes" id="UP000504638">
    <property type="component" value="Unplaced"/>
</dbReference>
<evidence type="ECO:0000256" key="2">
    <source>
        <dbReference type="ARBA" id="ARBA00022771"/>
    </source>
</evidence>
<keyword evidence="2 4" id="KW-0863">Zinc-finger</keyword>
<feature type="region of interest" description="Disordered" evidence="5">
    <location>
        <begin position="1"/>
        <end position="41"/>
    </location>
</feature>
<sequence>MSANTTTTTTPATETTPRSESNEAPKCAKCEKTGPETTSGSLLTCSRCRSTKYCSKACQKADWKTHKRSCGPNGPTNTSSSSSSGRRVKGLQVAIDKPFHALHSKTWLHNRPKEDTYRLLIDCFRLRQEDDYKFSGEFSMETEDGASGRPFRRFLAKAKSRNGVLPPWWTAQDDEDVLSMGLSRNEEWARFNAGVEKSDIIERYGNPQMPMQLRLLGEQIIGSGPGGMGGEHVIQLQMQIEAGELYGSMMGL</sequence>
<dbReference type="GO" id="GO:0008270">
    <property type="term" value="F:zinc ion binding"/>
    <property type="evidence" value="ECO:0007669"/>
    <property type="project" value="UniProtKB-KW"/>
</dbReference>
<reference evidence="7 9" key="1">
    <citation type="submission" date="2020-01" db="EMBL/GenBank/DDBJ databases">
        <authorList>
            <consortium name="DOE Joint Genome Institute"/>
            <person name="Haridas S."/>
            <person name="Albert R."/>
            <person name="Binder M."/>
            <person name="Bloem J."/>
            <person name="Labutti K."/>
            <person name="Salamov A."/>
            <person name="Andreopoulos B."/>
            <person name="Baker S.E."/>
            <person name="Barry K."/>
            <person name="Bills G."/>
            <person name="Bluhm B.H."/>
            <person name="Cannon C."/>
            <person name="Castanera R."/>
            <person name="Culley D.E."/>
            <person name="Daum C."/>
            <person name="Ezra D."/>
            <person name="Gonzalez J.B."/>
            <person name="Henrissat B."/>
            <person name="Kuo A."/>
            <person name="Liang C."/>
            <person name="Lipzen A."/>
            <person name="Lutzoni F."/>
            <person name="Magnuson J."/>
            <person name="Mondo S."/>
            <person name="Nolan M."/>
            <person name="Ohm R."/>
            <person name="Pangilinan J."/>
            <person name="Park H.-J."/>
            <person name="Ramirez L."/>
            <person name="Alfaro M."/>
            <person name="Sun H."/>
            <person name="Tritt A."/>
            <person name="Yoshinaga Y."/>
            <person name="Zwiers L.-H."/>
            <person name="Turgeon B.G."/>
            <person name="Goodwin S.B."/>
            <person name="Spatafora J.W."/>
            <person name="Crous P.W."/>
            <person name="Grigoriev I.V."/>
        </authorList>
    </citation>
    <scope>NUCLEOTIDE SEQUENCE</scope>
    <source>
        <strain evidence="7 9">CBS 781.70</strain>
    </source>
</reference>
<evidence type="ECO:0000256" key="3">
    <source>
        <dbReference type="ARBA" id="ARBA00022833"/>
    </source>
</evidence>
<dbReference type="InterPro" id="IPR024119">
    <property type="entry name" value="TF_DEAF-1"/>
</dbReference>
<dbReference type="InterPro" id="IPR002893">
    <property type="entry name" value="Znf_MYND"/>
</dbReference>
<dbReference type="AlphaFoldDB" id="A0A6G1FVP9"/>